<protein>
    <submittedName>
        <fullName evidence="2">Uncharacterized protein</fullName>
    </submittedName>
</protein>
<organism evidence="2 3">
    <name type="scientific">Streptomyces blastmyceticus</name>
    <dbReference type="NCBI Taxonomy" id="68180"/>
    <lineage>
        <taxon>Bacteria</taxon>
        <taxon>Bacillati</taxon>
        <taxon>Actinomycetota</taxon>
        <taxon>Actinomycetes</taxon>
        <taxon>Kitasatosporales</taxon>
        <taxon>Streptomycetaceae</taxon>
        <taxon>Streptomyces</taxon>
    </lineage>
</organism>
<dbReference type="EMBL" id="BAAABW010000002">
    <property type="protein sequence ID" value="GAA0333627.1"/>
    <property type="molecule type" value="Genomic_DNA"/>
</dbReference>
<name>A0ABN0WDN3_9ACTN</name>
<feature type="region of interest" description="Disordered" evidence="1">
    <location>
        <begin position="22"/>
        <end position="47"/>
    </location>
</feature>
<comment type="caution">
    <text evidence="2">The sequence shown here is derived from an EMBL/GenBank/DDBJ whole genome shotgun (WGS) entry which is preliminary data.</text>
</comment>
<reference evidence="2 3" key="1">
    <citation type="journal article" date="2019" name="Int. J. Syst. Evol. Microbiol.">
        <title>The Global Catalogue of Microorganisms (GCM) 10K type strain sequencing project: providing services to taxonomists for standard genome sequencing and annotation.</title>
        <authorList>
            <consortium name="The Broad Institute Genomics Platform"/>
            <consortium name="The Broad Institute Genome Sequencing Center for Infectious Disease"/>
            <person name="Wu L."/>
            <person name="Ma J."/>
        </authorList>
    </citation>
    <scope>NUCLEOTIDE SEQUENCE [LARGE SCALE GENOMIC DNA]</scope>
    <source>
        <strain evidence="2 3">JCM 4565</strain>
    </source>
</reference>
<sequence>MQVPIMAKYQWRRRAYTLPPYDRTLRGAKGRTPIMASNPGVRPSGRS</sequence>
<dbReference type="Proteomes" id="UP001500063">
    <property type="component" value="Unassembled WGS sequence"/>
</dbReference>
<evidence type="ECO:0000313" key="2">
    <source>
        <dbReference type="EMBL" id="GAA0333627.1"/>
    </source>
</evidence>
<proteinExistence type="predicted"/>
<evidence type="ECO:0000256" key="1">
    <source>
        <dbReference type="SAM" id="MobiDB-lite"/>
    </source>
</evidence>
<evidence type="ECO:0000313" key="3">
    <source>
        <dbReference type="Proteomes" id="UP001500063"/>
    </source>
</evidence>
<gene>
    <name evidence="2" type="ORF">GCM10010319_06990</name>
</gene>
<keyword evidence="3" id="KW-1185">Reference proteome</keyword>
<accession>A0ABN0WDN3</accession>